<comment type="catalytic activity">
    <reaction evidence="1">
        <text>a 1,2-diacyl-sn-glycero-3-phosphocholine + H2O = a 1,2-diacyl-sn-glycero-3-phosphate + choline + H(+)</text>
        <dbReference type="Rhea" id="RHEA:14445"/>
        <dbReference type="ChEBI" id="CHEBI:15354"/>
        <dbReference type="ChEBI" id="CHEBI:15377"/>
        <dbReference type="ChEBI" id="CHEBI:15378"/>
        <dbReference type="ChEBI" id="CHEBI:57643"/>
        <dbReference type="ChEBI" id="CHEBI:58608"/>
        <dbReference type="EC" id="3.1.4.4"/>
    </reaction>
</comment>
<reference evidence="9 10" key="1">
    <citation type="submission" date="2020-08" db="EMBL/GenBank/DDBJ databases">
        <title>Sequencing the genomes of 1000 actinobacteria strains.</title>
        <authorList>
            <person name="Klenk H.-P."/>
        </authorList>
    </citation>
    <scope>NUCLEOTIDE SEQUENCE [LARGE SCALE GENOMIC DNA]</scope>
    <source>
        <strain evidence="9 10">DSM 44786</strain>
    </source>
</reference>
<dbReference type="AlphaFoldDB" id="A0A7W7SG15"/>
<feature type="signal peptide" evidence="7">
    <location>
        <begin position="1"/>
        <end position="27"/>
    </location>
</feature>
<dbReference type="EMBL" id="JACHJR010000001">
    <property type="protein sequence ID" value="MBB4949417.1"/>
    <property type="molecule type" value="Genomic_DNA"/>
</dbReference>
<dbReference type="EC" id="3.1.4.4" evidence="3"/>
<feature type="chain" id="PRO_5031037803" description="phospholipase D" evidence="7">
    <location>
        <begin position="28"/>
        <end position="428"/>
    </location>
</feature>
<dbReference type="GO" id="GO:0004630">
    <property type="term" value="F:phospholipase D activity"/>
    <property type="evidence" value="ECO:0007669"/>
    <property type="project" value="UniProtKB-EC"/>
</dbReference>
<dbReference type="RefSeq" id="WP_184919744.1">
    <property type="nucleotide sequence ID" value="NZ_JACHJR010000001.1"/>
</dbReference>
<feature type="domain" description="Phospholipase D-like" evidence="8">
    <location>
        <begin position="56"/>
        <end position="220"/>
    </location>
</feature>
<comment type="caution">
    <text evidence="9">The sequence shown here is derived from an EMBL/GenBank/DDBJ whole genome shotgun (WGS) entry which is preliminary data.</text>
</comment>
<evidence type="ECO:0000313" key="10">
    <source>
        <dbReference type="Proteomes" id="UP000573327"/>
    </source>
</evidence>
<keyword evidence="4" id="KW-0378">Hydrolase</keyword>
<dbReference type="GO" id="GO:0016042">
    <property type="term" value="P:lipid catabolic process"/>
    <property type="evidence" value="ECO:0007669"/>
    <property type="project" value="UniProtKB-KW"/>
</dbReference>
<keyword evidence="6" id="KW-0443">Lipid metabolism</keyword>
<comment type="similarity">
    <text evidence="2">Belongs to the phospholipase D family.</text>
</comment>
<evidence type="ECO:0000256" key="5">
    <source>
        <dbReference type="ARBA" id="ARBA00022963"/>
    </source>
</evidence>
<dbReference type="Pfam" id="PF13091">
    <property type="entry name" value="PLDc_2"/>
    <property type="match status" value="2"/>
</dbReference>
<evidence type="ECO:0000256" key="7">
    <source>
        <dbReference type="SAM" id="SignalP"/>
    </source>
</evidence>
<dbReference type="Gene3D" id="3.30.870.10">
    <property type="entry name" value="Endonuclease Chain A"/>
    <property type="match status" value="2"/>
</dbReference>
<evidence type="ECO:0000256" key="1">
    <source>
        <dbReference type="ARBA" id="ARBA00000798"/>
    </source>
</evidence>
<dbReference type="InterPro" id="IPR051406">
    <property type="entry name" value="PLD_domain"/>
</dbReference>
<evidence type="ECO:0000259" key="8">
    <source>
        <dbReference type="Pfam" id="PF13091"/>
    </source>
</evidence>
<dbReference type="Proteomes" id="UP000573327">
    <property type="component" value="Unassembled WGS sequence"/>
</dbReference>
<evidence type="ECO:0000313" key="9">
    <source>
        <dbReference type="EMBL" id="MBB4949417.1"/>
    </source>
</evidence>
<sequence length="428" mass="46444">MRIRRTAMAAVLALGVSLLGVPGTAAAAEDAVTLSTTFNDPIGTSSRMNAIRDQLISLIKRTPPGEEIRGTVFLFTDDAVRNALLEAKKNGVKVMVILDHQSDNTAEGGEFEHLRDGMDPVNHPELGLGGAVFSEGSWVMTCPATRACIGDRDLNGDDDGGVPINHNKFFLFSKVGSTPNVVFQTSANLTGTKNVTYYNNAVTIPDAKLYASYAGYFQDLRTMGKTWNGNDNYYRTEDVGAYKTYFFPRHETGGTYKTDPDTDTVVSLLSNVSCPKQGPKTQVRVAMYAFTRPQVADSLTRLKSEGCQVEVVQHDEVDPETKGKTLGDAVREKLGAPGAIDHFATCFGHADNADGTTRRVGVHSKYLLVEGTYRDVAGSKVVFTGSHNYTFPNLRSNDETLLKISNSAVHDAFKANFETVKASRICTG</sequence>
<dbReference type="PANTHER" id="PTHR43856:SF1">
    <property type="entry name" value="MITOCHONDRIAL CARDIOLIPIN HYDROLASE"/>
    <property type="match status" value="1"/>
</dbReference>
<dbReference type="InterPro" id="IPR025202">
    <property type="entry name" value="PLD-like_dom"/>
</dbReference>
<accession>A0A7W7SG15</accession>
<dbReference type="PANTHER" id="PTHR43856">
    <property type="entry name" value="CARDIOLIPIN HYDROLASE"/>
    <property type="match status" value="1"/>
</dbReference>
<keyword evidence="5" id="KW-0442">Lipid degradation</keyword>
<evidence type="ECO:0000256" key="4">
    <source>
        <dbReference type="ARBA" id="ARBA00022801"/>
    </source>
</evidence>
<dbReference type="SUPFAM" id="SSF56024">
    <property type="entry name" value="Phospholipase D/nuclease"/>
    <property type="match status" value="2"/>
</dbReference>
<evidence type="ECO:0000256" key="6">
    <source>
        <dbReference type="ARBA" id="ARBA00023098"/>
    </source>
</evidence>
<evidence type="ECO:0000256" key="2">
    <source>
        <dbReference type="ARBA" id="ARBA00008664"/>
    </source>
</evidence>
<name>A0A7W7SG15_9ACTN</name>
<protein>
    <recommendedName>
        <fullName evidence="3">phospholipase D</fullName>
        <ecNumber evidence="3">3.1.4.4</ecNumber>
    </recommendedName>
</protein>
<dbReference type="GO" id="GO:0016891">
    <property type="term" value="F:RNA endonuclease activity producing 5'-phosphomonoesters, hydrolytic mechanism"/>
    <property type="evidence" value="ECO:0007669"/>
    <property type="project" value="TreeGrafter"/>
</dbReference>
<keyword evidence="7" id="KW-0732">Signal</keyword>
<proteinExistence type="inferred from homology"/>
<gene>
    <name evidence="9" type="ORF">F4556_004952</name>
</gene>
<keyword evidence="10" id="KW-1185">Reference proteome</keyword>
<feature type="domain" description="Phospholipase D-like" evidence="8">
    <location>
        <begin position="280"/>
        <end position="419"/>
    </location>
</feature>
<evidence type="ECO:0000256" key="3">
    <source>
        <dbReference type="ARBA" id="ARBA00012027"/>
    </source>
</evidence>
<organism evidence="9 10">
    <name type="scientific">Kitasatospora gansuensis</name>
    <dbReference type="NCBI Taxonomy" id="258050"/>
    <lineage>
        <taxon>Bacteria</taxon>
        <taxon>Bacillati</taxon>
        <taxon>Actinomycetota</taxon>
        <taxon>Actinomycetes</taxon>
        <taxon>Kitasatosporales</taxon>
        <taxon>Streptomycetaceae</taxon>
        <taxon>Kitasatospora</taxon>
    </lineage>
</organism>